<feature type="compositionally biased region" description="Basic and acidic residues" evidence="1">
    <location>
        <begin position="120"/>
        <end position="143"/>
    </location>
</feature>
<evidence type="ECO:0000313" key="2">
    <source>
        <dbReference type="EMBL" id="CAI9162109.1"/>
    </source>
</evidence>
<gene>
    <name evidence="2" type="ORF">MRATA1EN1_LOCUS11071</name>
</gene>
<feature type="region of interest" description="Disordered" evidence="1">
    <location>
        <begin position="109"/>
        <end position="228"/>
    </location>
</feature>
<dbReference type="Proteomes" id="UP001176941">
    <property type="component" value="Chromosome 20"/>
</dbReference>
<protein>
    <submittedName>
        <fullName evidence="2">Uncharacterized protein</fullName>
    </submittedName>
</protein>
<organism evidence="2 3">
    <name type="scientific">Rangifer tarandus platyrhynchus</name>
    <name type="common">Svalbard reindeer</name>
    <dbReference type="NCBI Taxonomy" id="3082113"/>
    <lineage>
        <taxon>Eukaryota</taxon>
        <taxon>Metazoa</taxon>
        <taxon>Chordata</taxon>
        <taxon>Craniata</taxon>
        <taxon>Vertebrata</taxon>
        <taxon>Euteleostomi</taxon>
        <taxon>Mammalia</taxon>
        <taxon>Eutheria</taxon>
        <taxon>Laurasiatheria</taxon>
        <taxon>Artiodactyla</taxon>
        <taxon>Ruminantia</taxon>
        <taxon>Pecora</taxon>
        <taxon>Cervidae</taxon>
        <taxon>Odocoileinae</taxon>
        <taxon>Rangifer</taxon>
    </lineage>
</organism>
<keyword evidence="3" id="KW-1185">Reference proteome</keyword>
<evidence type="ECO:0000256" key="1">
    <source>
        <dbReference type="SAM" id="MobiDB-lite"/>
    </source>
</evidence>
<evidence type="ECO:0000313" key="3">
    <source>
        <dbReference type="Proteomes" id="UP001176941"/>
    </source>
</evidence>
<reference evidence="2" key="1">
    <citation type="submission" date="2023-04" db="EMBL/GenBank/DDBJ databases">
        <authorList>
            <consortium name="ELIXIR-Norway"/>
        </authorList>
    </citation>
    <scope>NUCLEOTIDE SEQUENCE [LARGE SCALE GENOMIC DNA]</scope>
</reference>
<name>A0ABN8YKQ2_RANTA</name>
<sequence length="228" mass="24672">MTLSRRRNYYVFLFPLKAKKLFLTSPPALFCTSHQTEIHHSQRLNLSLAAKIGDIMIESTLNEYNPVEENGPTYNKGGVKQCTLAPGSREAIVQVTCWVRYLREEGGTRRGRCRAVEGPGDPRERNGGEEWKRGKERWWEGSGRRVAAADCSRGAPGSGGGKGGWRVTPGTGLAEVSEGRRGARSAPRQRGQRGPEREGGRGGKKRGPGEGEAAGRATGRVSAARGAG</sequence>
<dbReference type="EMBL" id="OX459956">
    <property type="protein sequence ID" value="CAI9162109.1"/>
    <property type="molecule type" value="Genomic_DNA"/>
</dbReference>
<accession>A0ABN8YKQ2</accession>
<proteinExistence type="predicted"/>